<dbReference type="InterPro" id="IPR050780">
    <property type="entry name" value="Mucin_vWF_Thrombospondin_sf"/>
</dbReference>
<feature type="non-terminal residue" evidence="2">
    <location>
        <position position="1"/>
    </location>
</feature>
<dbReference type="OrthoDB" id="6262482at2759"/>
<gene>
    <name evidence="2" type="ORF">YQE_01625</name>
</gene>
<dbReference type="PANTHER" id="PTHR11339:SF386">
    <property type="entry name" value="HEMOLECTIN, ISOFORM A"/>
    <property type="match status" value="1"/>
</dbReference>
<dbReference type="Gene3D" id="2.10.25.10">
    <property type="entry name" value="Laminin"/>
    <property type="match status" value="1"/>
</dbReference>
<organism evidence="2">
    <name type="scientific">Dendroctonus ponderosae</name>
    <name type="common">Mountain pine beetle</name>
    <dbReference type="NCBI Taxonomy" id="77166"/>
    <lineage>
        <taxon>Eukaryota</taxon>
        <taxon>Metazoa</taxon>
        <taxon>Ecdysozoa</taxon>
        <taxon>Arthropoda</taxon>
        <taxon>Hexapoda</taxon>
        <taxon>Insecta</taxon>
        <taxon>Pterygota</taxon>
        <taxon>Neoptera</taxon>
        <taxon>Endopterygota</taxon>
        <taxon>Coleoptera</taxon>
        <taxon>Polyphaga</taxon>
        <taxon>Cucujiformia</taxon>
        <taxon>Curculionidae</taxon>
        <taxon>Scolytinae</taxon>
        <taxon>Dendroctonus</taxon>
    </lineage>
</organism>
<dbReference type="GO" id="GO:0005615">
    <property type="term" value="C:extracellular space"/>
    <property type="evidence" value="ECO:0007669"/>
    <property type="project" value="TreeGrafter"/>
</dbReference>
<proteinExistence type="predicted"/>
<reference evidence="2" key="1">
    <citation type="journal article" date="2013" name="Genome Biol.">
        <title>Draft genome of the mountain pine beetle, Dendroctonus ponderosae Hopkins, a major forest pest.</title>
        <authorList>
            <person name="Keeling C.I."/>
            <person name="Yuen M.M."/>
            <person name="Liao N.Y."/>
            <person name="Docking T.R."/>
            <person name="Chan S.K."/>
            <person name="Taylor G.A."/>
            <person name="Palmquist D.L."/>
            <person name="Jackman S.D."/>
            <person name="Nguyen A."/>
            <person name="Li M."/>
            <person name="Henderson H."/>
            <person name="Janes J.K."/>
            <person name="Zhao Y."/>
            <person name="Pandoh P."/>
            <person name="Moore R."/>
            <person name="Sperling F.A."/>
            <person name="Huber D.P."/>
            <person name="Birol I."/>
            <person name="Jones S.J."/>
            <person name="Bohlmann J."/>
        </authorList>
    </citation>
    <scope>NUCLEOTIDE SEQUENCE</scope>
</reference>
<name>N6TV14_DENPD</name>
<protein>
    <submittedName>
        <fullName evidence="2">Uncharacterized protein</fullName>
    </submittedName>
</protein>
<evidence type="ECO:0000313" key="2">
    <source>
        <dbReference type="EMBL" id="ENN81913.1"/>
    </source>
</evidence>
<dbReference type="AlphaFoldDB" id="N6TV14"/>
<accession>N6TV14</accession>
<dbReference type="SMART" id="SM00832">
    <property type="entry name" value="C8"/>
    <property type="match status" value="1"/>
</dbReference>
<sequence length="125" mass="13760">MFSPRCVFDACACDQGGDCECLCTALAAYAQECNNRGAPVNWRSQLLCPMQCDRRCSLYKPCISTCPFETCDNLMTNSKLTKSCSEDACVEGCSPKVCPPDFVYLNESYAECVPRNTCKPVCMGE</sequence>
<dbReference type="InterPro" id="IPR014853">
    <property type="entry name" value="VWF/SSPO/ZAN-like_Cys-rich_dom"/>
</dbReference>
<dbReference type="Pfam" id="PF08742">
    <property type="entry name" value="C8"/>
    <property type="match status" value="1"/>
</dbReference>
<dbReference type="PANTHER" id="PTHR11339">
    <property type="entry name" value="EXTRACELLULAR MATRIX GLYCOPROTEIN RELATED"/>
    <property type="match status" value="1"/>
</dbReference>
<keyword evidence="1" id="KW-1015">Disulfide bond</keyword>
<dbReference type="GO" id="GO:0031012">
    <property type="term" value="C:extracellular matrix"/>
    <property type="evidence" value="ECO:0007669"/>
    <property type="project" value="TreeGrafter"/>
</dbReference>
<dbReference type="HOGENOM" id="CLU_1994919_0_0_1"/>
<dbReference type="EMBL" id="KB739998">
    <property type="protein sequence ID" value="ENN81913.1"/>
    <property type="molecule type" value="Genomic_DNA"/>
</dbReference>
<evidence type="ECO:0000256" key="1">
    <source>
        <dbReference type="ARBA" id="ARBA00023157"/>
    </source>
</evidence>